<dbReference type="Proteomes" id="UP000033945">
    <property type="component" value="Unassembled WGS sequence"/>
</dbReference>
<evidence type="ECO:0000313" key="1">
    <source>
        <dbReference type="EMBL" id="KKT61383.1"/>
    </source>
</evidence>
<sequence length="30" mass="3853">MNEYFLNLKILLSLWDIIRRKDFMLRRVVR</sequence>
<protein>
    <submittedName>
        <fullName evidence="1">Uncharacterized protein</fullName>
    </submittedName>
</protein>
<dbReference type="AlphaFoldDB" id="A0A0G1IQY4"/>
<proteinExistence type="predicted"/>
<comment type="caution">
    <text evidence="1">The sequence shown here is derived from an EMBL/GenBank/DDBJ whole genome shotgun (WGS) entry which is preliminary data.</text>
</comment>
<evidence type="ECO:0000313" key="2">
    <source>
        <dbReference type="Proteomes" id="UP000033945"/>
    </source>
</evidence>
<gene>
    <name evidence="1" type="ORF">UW55_C0032G0009</name>
</gene>
<reference evidence="1 2" key="1">
    <citation type="journal article" date="2015" name="Nature">
        <title>rRNA introns, odd ribosomes, and small enigmatic genomes across a large radiation of phyla.</title>
        <authorList>
            <person name="Brown C.T."/>
            <person name="Hug L.A."/>
            <person name="Thomas B.C."/>
            <person name="Sharon I."/>
            <person name="Castelle C.J."/>
            <person name="Singh A."/>
            <person name="Wilkins M.J."/>
            <person name="Williams K.H."/>
            <person name="Banfield J.F."/>
        </authorList>
    </citation>
    <scope>NUCLEOTIDE SEQUENCE [LARGE SCALE GENOMIC DNA]</scope>
</reference>
<accession>A0A0G1IQY4</accession>
<organism evidence="1 2">
    <name type="scientific">Candidatus Giovannonibacteria bacterium GW2011_GWA2_44_26</name>
    <dbReference type="NCBI Taxonomy" id="1618648"/>
    <lineage>
        <taxon>Bacteria</taxon>
        <taxon>Candidatus Giovannoniibacteriota</taxon>
    </lineage>
</organism>
<dbReference type="EMBL" id="LCIT01000032">
    <property type="protein sequence ID" value="KKT61383.1"/>
    <property type="molecule type" value="Genomic_DNA"/>
</dbReference>
<name>A0A0G1IQY4_9BACT</name>